<comment type="caution">
    <text evidence="3">The sequence shown here is derived from an EMBL/GenBank/DDBJ whole genome shotgun (WGS) entry which is preliminary data.</text>
</comment>
<dbReference type="EMBL" id="AFNH02000937">
    <property type="protein sequence ID" value="EZG50491.1"/>
    <property type="molecule type" value="Genomic_DNA"/>
</dbReference>
<keyword evidence="2" id="KW-0472">Membrane</keyword>
<feature type="region of interest" description="Disordered" evidence="1">
    <location>
        <begin position="1"/>
        <end position="22"/>
    </location>
</feature>
<dbReference type="RefSeq" id="XP_011132013.1">
    <property type="nucleotide sequence ID" value="XM_011133711.1"/>
</dbReference>
<feature type="compositionally biased region" description="Low complexity" evidence="1">
    <location>
        <begin position="123"/>
        <end position="136"/>
    </location>
</feature>
<keyword evidence="2" id="KW-1133">Transmembrane helix</keyword>
<gene>
    <name evidence="3" type="ORF">GNI_125840</name>
</gene>
<accession>A0A023B222</accession>
<feature type="compositionally biased region" description="Low complexity" evidence="1">
    <location>
        <begin position="170"/>
        <end position="182"/>
    </location>
</feature>
<dbReference type="GeneID" id="22914434"/>
<feature type="transmembrane region" description="Helical" evidence="2">
    <location>
        <begin position="54"/>
        <end position="74"/>
    </location>
</feature>
<name>A0A023B222_GRENI</name>
<evidence type="ECO:0000313" key="3">
    <source>
        <dbReference type="EMBL" id="EZG50491.1"/>
    </source>
</evidence>
<feature type="region of interest" description="Disordered" evidence="1">
    <location>
        <begin position="109"/>
        <end position="140"/>
    </location>
</feature>
<dbReference type="AlphaFoldDB" id="A0A023B222"/>
<feature type="region of interest" description="Disordered" evidence="1">
    <location>
        <begin position="165"/>
        <end position="212"/>
    </location>
</feature>
<evidence type="ECO:0000256" key="2">
    <source>
        <dbReference type="SAM" id="Phobius"/>
    </source>
</evidence>
<feature type="compositionally biased region" description="Basic and acidic residues" evidence="1">
    <location>
        <begin position="1"/>
        <end position="12"/>
    </location>
</feature>
<keyword evidence="2 3" id="KW-0812">Transmembrane</keyword>
<protein>
    <submittedName>
        <fullName evidence="3">Transmembrane protein</fullName>
    </submittedName>
</protein>
<evidence type="ECO:0000256" key="1">
    <source>
        <dbReference type="SAM" id="MobiDB-lite"/>
    </source>
</evidence>
<evidence type="ECO:0000313" key="4">
    <source>
        <dbReference type="Proteomes" id="UP000019763"/>
    </source>
</evidence>
<keyword evidence="4" id="KW-1185">Reference proteome</keyword>
<organism evidence="3 4">
    <name type="scientific">Gregarina niphandrodes</name>
    <name type="common">Septate eugregarine</name>
    <dbReference type="NCBI Taxonomy" id="110365"/>
    <lineage>
        <taxon>Eukaryota</taxon>
        <taxon>Sar</taxon>
        <taxon>Alveolata</taxon>
        <taxon>Apicomplexa</taxon>
        <taxon>Conoidasida</taxon>
        <taxon>Gregarinasina</taxon>
        <taxon>Eugregarinorida</taxon>
        <taxon>Gregarinidae</taxon>
        <taxon>Gregarina</taxon>
    </lineage>
</organism>
<dbReference type="VEuPathDB" id="CryptoDB:GNI_125840"/>
<sequence>MAGRRRDQERYRGAGRASPGSDVDVLILGSEESWRDGHRRGGSLSRSSTNGHSWLYVLVGLVVGVLLCLLLYHFKDDITNSGGSTVASESINYKTPFNFLLTRRKNVEGDTVKGRKPPPVQLKTTQSKATKAAQTQISPQQEKKWADSLTAFMVSKIPTTAPTATPLVWPTTTASSQPPTTSGRPAVRAPFSSALTTPAPTTPAPTKTNDSGTTTISAEVQKLLPSPPPGVDVSGDVSQLFEQVGTLGIVLALSQKAIWDRPDWFMAYFPPL</sequence>
<proteinExistence type="predicted"/>
<reference evidence="3" key="1">
    <citation type="submission" date="2013-12" db="EMBL/GenBank/DDBJ databases">
        <authorList>
            <person name="Omoto C.K."/>
            <person name="Sibley D."/>
            <person name="Venepally P."/>
            <person name="Hadjithomas M."/>
            <person name="Karamycheva S."/>
            <person name="Brunk B."/>
            <person name="Roos D."/>
            <person name="Caler E."/>
            <person name="Lorenzi H."/>
        </authorList>
    </citation>
    <scope>NUCLEOTIDE SEQUENCE</scope>
</reference>
<dbReference type="Proteomes" id="UP000019763">
    <property type="component" value="Unassembled WGS sequence"/>
</dbReference>